<feature type="compositionally biased region" description="Low complexity" evidence="9">
    <location>
        <begin position="2773"/>
        <end position="3241"/>
    </location>
</feature>
<dbReference type="SMART" id="SM00832">
    <property type="entry name" value="C8"/>
    <property type="match status" value="4"/>
</dbReference>
<dbReference type="InterPro" id="IPR001846">
    <property type="entry name" value="VWF_type-D"/>
</dbReference>
<keyword evidence="7" id="KW-0325">Glycoprotein</keyword>
<evidence type="ECO:0000313" key="14">
    <source>
        <dbReference type="Proteomes" id="UP000265040"/>
    </source>
</evidence>
<feature type="domain" description="VWFD" evidence="12">
    <location>
        <begin position="375"/>
        <end position="533"/>
    </location>
</feature>
<dbReference type="FunFam" id="2.10.25.10:FF:000153">
    <property type="entry name" value="MUC5B isoform 1"/>
    <property type="match status" value="1"/>
</dbReference>
<dbReference type="InParanoid" id="A0A7N6ASV0"/>
<dbReference type="SMART" id="SM00214">
    <property type="entry name" value="VWC"/>
    <property type="match status" value="3"/>
</dbReference>
<evidence type="ECO:0000256" key="3">
    <source>
        <dbReference type="ARBA" id="ARBA00022729"/>
    </source>
</evidence>
<evidence type="ECO:0000259" key="11">
    <source>
        <dbReference type="PROSITE" id="PS50184"/>
    </source>
</evidence>
<dbReference type="SUPFAM" id="SSF57567">
    <property type="entry name" value="Serine protease inhibitors"/>
    <property type="match status" value="4"/>
</dbReference>
<evidence type="ECO:0000259" key="10">
    <source>
        <dbReference type="PROSITE" id="PS01225"/>
    </source>
</evidence>
<dbReference type="GeneTree" id="ENSGT00940000156076"/>
<dbReference type="CDD" id="cd19941">
    <property type="entry name" value="TIL"/>
    <property type="match status" value="4"/>
</dbReference>
<keyword evidence="6" id="KW-1015">Disulfide bond</keyword>
<evidence type="ECO:0000259" key="12">
    <source>
        <dbReference type="PROSITE" id="PS51233"/>
    </source>
</evidence>
<evidence type="ECO:0000256" key="5">
    <source>
        <dbReference type="ARBA" id="ARBA00023008"/>
    </source>
</evidence>
<sequence>HGSPSALDSLQAALVFESNFVLKLDVTPSHNNQFCSTWGNYHFKTFDGEFFQLPSTCNYVLAYHCKRDYETFNIQLKRQKINDVPVITKVMMKLDGVNVELANTSIKVDDKLVSIPFVKAGISIKRSASYVKIEAKLGLVLMWNQEDTFWIELDAKFKNQTCGLCGDFKGAQISDDLLKTGKLWKLNGPTENCEEISPSTQACSNETDICENLLSGPAFLTCRNLIDTDTFIKACAIDLCSCNKNSTTCLCSTISEYSRQCAHAGGKPQKWTTTELCEKTCPFNMVYKEYGSPCTDTCSNPKRSQVCEEHSIDGCFCPSDTVFDDITHSGCVAVEQCSCVHNGKPYKPGDSYSSTCHECICTQGQWSCKDTDCPGICSVLGGAHITTYDAKTYTFHGDCSYVLTQETNGTFAVHSNLVRCEKSEKSTCLNAVTLLLFFIQCENVFLSADDFKLFRPSTFFIVIHTIYGLDLEIQLTPFMQVYIKAGVSKKGNLIGLCGNFNDVEADDFRTTNGLIEGTAGTFANTWKTKTTCPDVTNVFGDPCTLSIEKENYAKHWCSLLSDPNEIFAKCHFEINPKVYQSCIYDSCACENSEECLCAAISSYVHACAAAGIFLNGWRDSICEKYTSNCPSTFVYDYQMSSCGRTCRSLSQSELICEIDFTPLDGCGCAEGTYLDEKGECVTASQCSCHMGDTVVQPGQDIVLHGQTCSCHSGKLQCLCNTLLLSSACTHPKVFLNCSGAKPGDEGSECQKSCQTLDIECVRITHCLSGCVCPAGLLSDGEGGCIKEEDCPCTYNGESYGRGKTITVDCNTCTCKSRNWECTDNGCHGTCTIYGEGHYTTFDQQKFSFNGDCAYVFAQDFCGDDTNGTFRVLTESIPCGTTESICSTAIKLYLGEDVRVIKQGTGVDIPYHINTMGIYLVIEAKNGLVLIWDRRTTLMIQLSPTFKGNVCGLCGNYDGNVKNDFSTRSNEIVVEAFQFGNSWKVSSTCPNANTLKDPCSVNSHRQAWAAKHCSIIKSEVFAACHSKVAPQSFYDACVGDTCACNTGGDCECFCSAVAAYAAACNKAGACIRWRTPTICPLFCDYYNPDGECEWHYEPCGKPCIKTCRNRSGMCYNQIPALEGCYPRCPPEKPYLDEATMTCVQECGCYDDEGKHYEEGEIMPAKENCTICTESLSTTTTESPTTTTPTTSTKTTTTTETPTTTTTTPPCFVCDWTDWNNKHYPTFTPDGRDIETIENITDLDVSVCRRPLEIQCRAKAYKDKLLNDLGQIVTCSPTHGLICYNREQSSRVCLDYEIRVKCCIDVCTTTPTSTTTESPATTTTTTESPTTTTTITTGSPTTTTTESPTTTTESPTTTTTSTTPTTTLTSTTTESSTTGSTTSTTTSTTTESTTPTTSTESPITTTIESPSTTTTITTESPTTTTPESPTTTTTITTESPTTTTPESPTTTTTITTGSPTTTTTESPTTTTTTTTESPTTTTTTTTEGSSITTATTSTESLSTITTESPTTTTPTTSTKTTTTTESPTTTTTTTESPTTTPSCFVCDWTDWNNKHYPTFNPDGGDFEPIKNITGLDVSACKKPLEIQCRAKAYKDKLLNDLGQIVTCSPTHGLICYNREQSSRVCLDYEIRVKCCIDICITTPTSTTTESPTTTTTTTESPTTTTTITTESPTTTTPESPTTTTTITTESPTTTTTESPTTTTESPTTTTSTTPTTTITSTTTESSTTGSTTSTTTSTTTESTTPTTSTESPITTTIESPSTTTTESPSTTTTSTTESPTTTTTTTESTTSTATTTTTESPTSTTTTTEGSSITTTTTSTESLSTTTTESPTTTTPTTSTKTTTTTESPTTTTTTTESPTTTPSCFVCDWTDWNNKHYPTFNPDGGDFEPIKNITGLDVSACKKPLEIQCRAKAYKDKLLNDLGQIVTCSPTHGLICYNREQSSRVCLDYEIRVKCCIDICITTPTSTTTESPATTTTTPESPTTTTTITTESPTTTTPESPTTTTTITTGSPTTTTTESPTTTTTTTTTESPTSTTATTTTTETTTPEVVTHSTKTTVQSTREVIVNTTTPTGSPTTTTTESPSTISSTTESPTTTTSTTPTTTSTTTESSTTGSTTSTTTSTTTESTTPTTSTESPITTTIESPTTTTSTTPTTTTTFTTTESSTTGSTTSTTTSTTTESTTPTTSTESPITTTIESPSTTTTESPTTTTTSTTESPTTTTTTTESPTSTTTTTEGSSITTATTSTESLSTITTESPTTTTPTTSTKTTTTTESPTTTTTTTESPTTTPSCFVCDWTDWNNKHYPTFNPDGGDFEPIKNITDLDVSVCRRPLEIQCRAKAYKDVPLTELGQKVTCNGTHGLICYNREQSSRVCFDYEIRVKCCIDICTTPTSTTTESPTTTRTTTESPTTTTTITTESLTTTTPESPTTTTTITTESPTTTTPESPTTTTTITTGSPTTTTTESPTTTTTTTTESPTTTTTTTTEGSSITTATTSTESLSTITTESPTTTTPTTSTKTTTTTESPTTTTTTTESPTTTPSCFVCDWTDWNNKHYPTFNPDGGDFEPIKNITGLDVSACKKPLEIQCRAKAYKDKLLNDLGQIVTCSPTHGLICYNREQSSRVCFDYEIRVKCCIDICTTTPTSTTTESPTTTRTTTESPTTTTTITTESPTTTTPESPTTTTTITTGSPTTTTTESPTTTTTTTTESHTSTTTTTESPTTTTESLTATTTTTTTESPTSTTATTTTTETTTPEVVTHSTKTTVQSTGEVIVNTTTPTGSPTTTTTESPSTISSTTESPTTTSTTTTTTSTTTESSTTGSTTSTTTSTTTESTTLTTSTESPITTTIESPSTTTTESPTTTATTTESPTATTRESPTTTTTSTTTESSTTTATTTTTESTTTSTESPTTTTSTESLTTTTTESPSTTTTESTTSTATTTTTESPTTTTTTSESSITIKTSTESPTTTTTESPTPTTTTTESTTQTATTTTTESTTQPATTTTTESPTTTTTTTETTTPTTTTTESPTTTTESSITTTTTTTTESPTTTTRESPTTTTTESPTTTTTTTESTTPTTTTTESPTTTTTESPTTTTTTTESTTPTTTTTESPTTTTTESPTTTTTTTESPTTTKTSTESPTTTTTESPTTTTTTNESTTPTTTTTESSTTTTTESSITTTTKTTTESPTPTTSTEGPTTTTPKTSTTTTTTTESPTTTITITETTPVTSNSTTTSYISTTTSPGSTTIPTHIDCPYLKPPRKVFAFLFVFTVHLKVNLHEYDKYSNTQHYFHSRVDSSNKLQENIYYLQYYIMIDNSVFFPEKNGESWKPDNCTTETCDDGKVITEHVPCKEVTQPVCVNGLPPVKVYDEAGCCFHYECRCVCSGWGDPHYVTFDGLYYSFQKNCTYVLVKEIIPKYNFKIYIDNENCDPSGTVTCPKALIVYYKNYEIILTQQRGTKTVNLVNINLINFFPTYSTTDFVITSTAIELLLKIPAIEAVVSFKGLMFSVNLPFSLFHGNTEGQCGTCDNRTDNDCRLPNGEIHPSCSEMANKWQVNDGNKSYCVSTPPTSPPLSSTTKPSTTTPSTTTICKSEICEILISKVFERCHKQIAPDHFYEACKFDVCHTNSKMGCSSLELYARLCADAFICVDWRNATGGQCEYKCPANKVYKPCGPTVVPTCNNIENNKKEELEEYCRFTEGCFCPEGLTLFSSNSDICVSSCCTGPDGQPKKYGETWQSGCQQCVCSKDTMSVQCKPLTCPTQEPVNCTKEGEVLGKKTVDCCDTQICGKPCCFLFFSKQGYTYEEQPGKCCGSCIPTSCVLEIPGVDTKIIINVRHIALVTPSESVSVKFNVCCIPRHSCQMYRNTTYLHIKNCTSVVPVEITACEGSCGPSSYSAESNNLMHSCTCCQEMDKSVKEVEVTCPDGSNKRESYILVETCGCHTTKCRENT</sequence>
<keyword evidence="5" id="KW-0186">Copper</keyword>
<dbReference type="SUPFAM" id="SSF57603">
    <property type="entry name" value="FnI-like domain"/>
    <property type="match status" value="1"/>
</dbReference>
<feature type="region of interest" description="Disordered" evidence="9">
    <location>
        <begin position="1177"/>
        <end position="1201"/>
    </location>
</feature>
<feature type="compositionally biased region" description="Low complexity" evidence="9">
    <location>
        <begin position="2642"/>
        <end position="2762"/>
    </location>
</feature>
<feature type="region of interest" description="Disordered" evidence="9">
    <location>
        <begin position="1966"/>
        <end position="2284"/>
    </location>
</feature>
<dbReference type="SMART" id="SM00216">
    <property type="entry name" value="VWD"/>
    <property type="match status" value="4"/>
</dbReference>
<evidence type="ECO:0000256" key="8">
    <source>
        <dbReference type="PROSITE-ProRule" id="PRU00039"/>
    </source>
</evidence>
<dbReference type="Pfam" id="PF13330">
    <property type="entry name" value="Mucin2_WxxW"/>
    <property type="match status" value="5"/>
</dbReference>
<dbReference type="GO" id="GO:0005615">
    <property type="term" value="C:extracellular space"/>
    <property type="evidence" value="ECO:0007669"/>
    <property type="project" value="TreeGrafter"/>
</dbReference>
<evidence type="ECO:0000256" key="2">
    <source>
        <dbReference type="ARBA" id="ARBA00022525"/>
    </source>
</evidence>
<evidence type="ECO:0000256" key="7">
    <source>
        <dbReference type="ARBA" id="ARBA00023180"/>
    </source>
</evidence>
<dbReference type="PROSITE" id="PS51233">
    <property type="entry name" value="VWFD"/>
    <property type="match status" value="4"/>
</dbReference>
<dbReference type="PROSITE" id="PS01225">
    <property type="entry name" value="CTCK_2"/>
    <property type="match status" value="1"/>
</dbReference>
<dbReference type="InterPro" id="IPR036084">
    <property type="entry name" value="Ser_inhib-like_sf"/>
</dbReference>
<dbReference type="Pfam" id="PF01826">
    <property type="entry name" value="TIL"/>
    <property type="match status" value="1"/>
</dbReference>
<organism evidence="13 14">
    <name type="scientific">Anabas testudineus</name>
    <name type="common">Climbing perch</name>
    <name type="synonym">Anthias testudineus</name>
    <dbReference type="NCBI Taxonomy" id="64144"/>
    <lineage>
        <taxon>Eukaryota</taxon>
        <taxon>Metazoa</taxon>
        <taxon>Chordata</taxon>
        <taxon>Craniata</taxon>
        <taxon>Vertebrata</taxon>
        <taxon>Euteleostomi</taxon>
        <taxon>Actinopterygii</taxon>
        <taxon>Neopterygii</taxon>
        <taxon>Teleostei</taxon>
        <taxon>Neoteleostei</taxon>
        <taxon>Acanthomorphata</taxon>
        <taxon>Anabantaria</taxon>
        <taxon>Anabantiformes</taxon>
        <taxon>Anabantoidei</taxon>
        <taxon>Anabantidae</taxon>
        <taxon>Anabas</taxon>
    </lineage>
</organism>
<evidence type="ECO:0008006" key="15">
    <source>
        <dbReference type="Google" id="ProtNLM"/>
    </source>
</evidence>
<evidence type="ECO:0000313" key="13">
    <source>
        <dbReference type="Ensembl" id="ENSATEP00000053325.1"/>
    </source>
</evidence>
<dbReference type="Proteomes" id="UP000265040">
    <property type="component" value="Chromosome 6"/>
</dbReference>
<comment type="subcellular location">
    <subcellularLocation>
        <location evidence="1">Secreted</location>
    </subcellularLocation>
</comment>
<protein>
    <recommendedName>
        <fullName evidence="15">Mucin 5.1, oligomeric mucus/gel-forming</fullName>
    </recommendedName>
</protein>
<dbReference type="FunCoup" id="A0A7N6ASV0">
    <property type="interactions" value="280"/>
</dbReference>
<reference evidence="13" key="2">
    <citation type="submission" date="2025-08" db="UniProtKB">
        <authorList>
            <consortium name="Ensembl"/>
        </authorList>
    </citation>
    <scope>IDENTIFICATION</scope>
</reference>
<dbReference type="InterPro" id="IPR001007">
    <property type="entry name" value="VWF_dom"/>
</dbReference>
<feature type="domain" description="VWFD" evidence="12">
    <location>
        <begin position="828"/>
        <end position="989"/>
    </location>
</feature>
<dbReference type="InterPro" id="IPR050780">
    <property type="entry name" value="Mucin_vWF_Thrombospondin_sf"/>
</dbReference>
<dbReference type="SMART" id="SM00215">
    <property type="entry name" value="VWC_out"/>
    <property type="match status" value="3"/>
</dbReference>
<feature type="domain" description="CTCK" evidence="10">
    <location>
        <begin position="3849"/>
        <end position="3941"/>
    </location>
</feature>
<keyword evidence="2" id="KW-0964">Secreted</keyword>
<feature type="region of interest" description="Disordered" evidence="9">
    <location>
        <begin position="2392"/>
        <end position="2534"/>
    </location>
</feature>
<reference evidence="13" key="1">
    <citation type="submission" date="2021-04" db="EMBL/GenBank/DDBJ databases">
        <authorList>
            <consortium name="Wellcome Sanger Institute Data Sharing"/>
        </authorList>
    </citation>
    <scope>NUCLEOTIDE SEQUENCE [LARGE SCALE GENOMIC DNA]</scope>
</reference>
<dbReference type="InterPro" id="IPR006207">
    <property type="entry name" value="Cys_knot_C"/>
</dbReference>
<feature type="region of interest" description="Disordered" evidence="9">
    <location>
        <begin position="1644"/>
        <end position="1859"/>
    </location>
</feature>
<feature type="domain" description="VWFD" evidence="12">
    <location>
        <begin position="33"/>
        <end position="211"/>
    </location>
</feature>
<dbReference type="Gene3D" id="2.10.25.10">
    <property type="entry name" value="Laminin"/>
    <property type="match status" value="4"/>
</dbReference>
<proteinExistence type="predicted"/>
<feature type="compositionally biased region" description="Low complexity" evidence="9">
    <location>
        <begin position="2067"/>
        <end position="2284"/>
    </location>
</feature>
<dbReference type="SMART" id="SM00041">
    <property type="entry name" value="CT"/>
    <property type="match status" value="1"/>
</dbReference>
<evidence type="ECO:0000256" key="9">
    <source>
        <dbReference type="SAM" id="MobiDB-lite"/>
    </source>
</evidence>
<evidence type="ECO:0000256" key="4">
    <source>
        <dbReference type="ARBA" id="ARBA00022737"/>
    </source>
</evidence>
<reference evidence="13" key="3">
    <citation type="submission" date="2025-09" db="UniProtKB">
        <authorList>
            <consortium name="Ensembl"/>
        </authorList>
    </citation>
    <scope>IDENTIFICATION</scope>
</reference>
<feature type="region of interest" description="Disordered" evidence="9">
    <location>
        <begin position="2642"/>
        <end position="3241"/>
    </location>
</feature>
<comment type="caution">
    <text evidence="8">Lacks conserved residue(s) required for the propagation of feature annotation.</text>
</comment>
<dbReference type="FunFam" id="2.10.25.10:FF:000674">
    <property type="entry name" value="Mucin-2"/>
    <property type="match status" value="1"/>
</dbReference>
<dbReference type="InterPro" id="IPR014853">
    <property type="entry name" value="VWF/SSPO/ZAN-like_Cys-rich_dom"/>
</dbReference>
<evidence type="ECO:0000256" key="1">
    <source>
        <dbReference type="ARBA" id="ARBA00004613"/>
    </source>
</evidence>
<evidence type="ECO:0000256" key="6">
    <source>
        <dbReference type="ARBA" id="ARBA00023157"/>
    </source>
</evidence>
<dbReference type="Pfam" id="PF08742">
    <property type="entry name" value="C8"/>
    <property type="match status" value="4"/>
</dbReference>
<dbReference type="PROSITE" id="PS01208">
    <property type="entry name" value="VWFC_1"/>
    <property type="match status" value="1"/>
</dbReference>
<keyword evidence="14" id="KW-1185">Reference proteome</keyword>
<dbReference type="PROSITE" id="PS50184">
    <property type="entry name" value="VWFC_2"/>
    <property type="match status" value="1"/>
</dbReference>
<feature type="domain" description="VWFD" evidence="12">
    <location>
        <begin position="3377"/>
        <end position="3559"/>
    </location>
</feature>
<dbReference type="PANTHER" id="PTHR11339:SF408">
    <property type="entry name" value="MUCIN-5B"/>
    <property type="match status" value="1"/>
</dbReference>
<name>A0A7N6ASV0_ANATE</name>
<keyword evidence="4" id="KW-0677">Repeat</keyword>
<dbReference type="InterPro" id="IPR025155">
    <property type="entry name" value="WxxW_domain"/>
</dbReference>
<accession>A0A7N6ASV0</accession>
<dbReference type="InterPro" id="IPR002919">
    <property type="entry name" value="TIL_dom"/>
</dbReference>
<feature type="domain" description="VWFC" evidence="11">
    <location>
        <begin position="3715"/>
        <end position="3783"/>
    </location>
</feature>
<dbReference type="Ensembl" id="ENSATET00000044737.1">
    <property type="protein sequence ID" value="ENSATEP00000053325.1"/>
    <property type="gene ID" value="ENSATEG00000011222.3"/>
</dbReference>
<feature type="compositionally biased region" description="Low complexity" evidence="9">
    <location>
        <begin position="1966"/>
        <end position="2056"/>
    </location>
</feature>
<dbReference type="GO" id="GO:0031012">
    <property type="term" value="C:extracellular matrix"/>
    <property type="evidence" value="ECO:0007669"/>
    <property type="project" value="TreeGrafter"/>
</dbReference>
<dbReference type="OrthoDB" id="160294at2759"/>
<dbReference type="Pfam" id="PF25962">
    <property type="entry name" value="TIL_OTOGL_Mucin"/>
    <property type="match status" value="1"/>
</dbReference>
<dbReference type="PROSITE" id="PS01185">
    <property type="entry name" value="CTCK_1"/>
    <property type="match status" value="1"/>
</dbReference>
<dbReference type="PANTHER" id="PTHR11339">
    <property type="entry name" value="EXTRACELLULAR MATRIX GLYCOPROTEIN RELATED"/>
    <property type="match status" value="1"/>
</dbReference>
<dbReference type="Pfam" id="PF00094">
    <property type="entry name" value="VWD"/>
    <property type="match status" value="4"/>
</dbReference>
<dbReference type="InterPro" id="IPR058753">
    <property type="entry name" value="TIL_OTOGL_Mucin"/>
</dbReference>
<keyword evidence="3" id="KW-0732">Signal</keyword>
<feature type="region of interest" description="Disordered" evidence="9">
    <location>
        <begin position="1310"/>
        <end position="1537"/>
    </location>
</feature>